<evidence type="ECO:0000259" key="8">
    <source>
        <dbReference type="Pfam" id="PF01757"/>
    </source>
</evidence>
<comment type="subcellular location">
    <subcellularLocation>
        <location evidence="1">Cell membrane</location>
        <topology evidence="1">Multi-pass membrane protein</topology>
    </subcellularLocation>
</comment>
<feature type="transmembrane region" description="Helical" evidence="7">
    <location>
        <begin position="312"/>
        <end position="329"/>
    </location>
</feature>
<feature type="transmembrane region" description="Helical" evidence="7">
    <location>
        <begin position="7"/>
        <end position="27"/>
    </location>
</feature>
<gene>
    <name evidence="9" type="ORF">NK118_07685</name>
</gene>
<feature type="transmembrane region" description="Helical" evidence="7">
    <location>
        <begin position="130"/>
        <end position="156"/>
    </location>
</feature>
<proteinExistence type="inferred from homology"/>
<evidence type="ECO:0000313" key="9">
    <source>
        <dbReference type="EMBL" id="MCP1110128.1"/>
    </source>
</evidence>
<feature type="domain" description="Acyltransferase 3" evidence="8">
    <location>
        <begin position="8"/>
        <end position="327"/>
    </location>
</feature>
<evidence type="ECO:0000256" key="7">
    <source>
        <dbReference type="SAM" id="Phobius"/>
    </source>
</evidence>
<feature type="transmembrane region" description="Helical" evidence="7">
    <location>
        <begin position="92"/>
        <end position="110"/>
    </location>
</feature>
<dbReference type="PANTHER" id="PTHR40074:SF2">
    <property type="entry name" value="O-ACETYLTRANSFERASE WECH"/>
    <property type="match status" value="1"/>
</dbReference>
<evidence type="ECO:0000256" key="1">
    <source>
        <dbReference type="ARBA" id="ARBA00004651"/>
    </source>
</evidence>
<keyword evidence="9" id="KW-0012">Acyltransferase</keyword>
<dbReference type="EMBL" id="JAMZFV010000009">
    <property type="protein sequence ID" value="MCP1110128.1"/>
    <property type="molecule type" value="Genomic_DNA"/>
</dbReference>
<organism evidence="9 10">
    <name type="scientific">Ohessyouella blattaphilus</name>
    <dbReference type="NCBI Taxonomy" id="2949333"/>
    <lineage>
        <taxon>Bacteria</taxon>
        <taxon>Bacillati</taxon>
        <taxon>Bacillota</taxon>
        <taxon>Clostridia</taxon>
        <taxon>Lachnospirales</taxon>
        <taxon>Lachnospiraceae</taxon>
        <taxon>Ohessyouella</taxon>
    </lineage>
</organism>
<evidence type="ECO:0000256" key="2">
    <source>
        <dbReference type="ARBA" id="ARBA00007400"/>
    </source>
</evidence>
<feature type="transmembrane region" description="Helical" evidence="7">
    <location>
        <begin position="192"/>
        <end position="211"/>
    </location>
</feature>
<comment type="caution">
    <text evidence="9">The sequence shown here is derived from an EMBL/GenBank/DDBJ whole genome shotgun (WGS) entry which is preliminary data.</text>
</comment>
<dbReference type="PANTHER" id="PTHR40074">
    <property type="entry name" value="O-ACETYLTRANSFERASE WECH"/>
    <property type="match status" value="1"/>
</dbReference>
<feature type="transmembrane region" description="Helical" evidence="7">
    <location>
        <begin position="168"/>
        <end position="186"/>
    </location>
</feature>
<accession>A0ABT1EHI8</accession>
<sequence>MKKERVFYLDFIRAVAAISIIITHYNARFLYMDPVPYKKMIITSEIGGVYIGAWGVSLFFIISGAALMYVYQDAIDLKVFYKKRFLNIYPMFWLAYFVALLLLFVLNRGIVFPDVPKYRFLFTLIGIDGWLSQIMGTFYILGEWFLGVIIMLYIFFPLLRKGLIKAPKVTALFAFTLYIGLIFFFGNGIKGIALDTIILSRVPEILFGMWFIKERRKVSISAALIGLAIVVANSFLKPSTIPQMYQITYVGISSYIVLIYVASIVERFRIVDWFVSLISKYSYAIFLVHHVIIEKIRSRFDLAALSAFKSYILFLAICLFIAIFSGLLYKAHDVMMKIIKDNFLQRSKTV</sequence>
<dbReference type="Proteomes" id="UP001523565">
    <property type="component" value="Unassembled WGS sequence"/>
</dbReference>
<feature type="transmembrane region" description="Helical" evidence="7">
    <location>
        <begin position="47"/>
        <end position="71"/>
    </location>
</feature>
<feature type="transmembrane region" description="Helical" evidence="7">
    <location>
        <begin position="273"/>
        <end position="292"/>
    </location>
</feature>
<keyword evidence="4 7" id="KW-0812">Transmembrane</keyword>
<keyword evidence="10" id="KW-1185">Reference proteome</keyword>
<protein>
    <submittedName>
        <fullName evidence="9">Acyltransferase</fullName>
    </submittedName>
</protein>
<comment type="similarity">
    <text evidence="2">Belongs to the acyltransferase 3 family.</text>
</comment>
<keyword evidence="5 7" id="KW-1133">Transmembrane helix</keyword>
<evidence type="ECO:0000256" key="5">
    <source>
        <dbReference type="ARBA" id="ARBA00022989"/>
    </source>
</evidence>
<dbReference type="Pfam" id="PF01757">
    <property type="entry name" value="Acyl_transf_3"/>
    <property type="match status" value="1"/>
</dbReference>
<evidence type="ECO:0000256" key="3">
    <source>
        <dbReference type="ARBA" id="ARBA00022475"/>
    </source>
</evidence>
<dbReference type="GO" id="GO:0016746">
    <property type="term" value="F:acyltransferase activity"/>
    <property type="evidence" value="ECO:0007669"/>
    <property type="project" value="UniProtKB-KW"/>
</dbReference>
<name>A0ABT1EHI8_9FIRM</name>
<keyword evidence="9" id="KW-0808">Transferase</keyword>
<dbReference type="InterPro" id="IPR002656">
    <property type="entry name" value="Acyl_transf_3_dom"/>
</dbReference>
<feature type="transmembrane region" description="Helical" evidence="7">
    <location>
        <begin position="242"/>
        <end position="261"/>
    </location>
</feature>
<reference evidence="9 10" key="1">
    <citation type="journal article" date="2022" name="Genome Biol. Evol.">
        <title>Host diet, physiology and behaviors set the stage for Lachnospiraceae cladogenesis.</title>
        <authorList>
            <person name="Vera-Ponce De Leon A."/>
            <person name="Schneider M."/>
            <person name="Jahnes B.C."/>
            <person name="Sadowski V."/>
            <person name="Camuy-Velez L.A."/>
            <person name="Duan J."/>
            <person name="Sabree Z.L."/>
        </authorList>
    </citation>
    <scope>NUCLEOTIDE SEQUENCE [LARGE SCALE GENOMIC DNA]</scope>
    <source>
        <strain evidence="9 10">PAL227</strain>
    </source>
</reference>
<dbReference type="RefSeq" id="WP_262069008.1">
    <property type="nucleotide sequence ID" value="NZ_JAMXOC010000009.1"/>
</dbReference>
<evidence type="ECO:0000313" key="10">
    <source>
        <dbReference type="Proteomes" id="UP001523565"/>
    </source>
</evidence>
<evidence type="ECO:0000256" key="4">
    <source>
        <dbReference type="ARBA" id="ARBA00022692"/>
    </source>
</evidence>
<evidence type="ECO:0000256" key="6">
    <source>
        <dbReference type="ARBA" id="ARBA00023136"/>
    </source>
</evidence>
<feature type="transmembrane region" description="Helical" evidence="7">
    <location>
        <begin position="218"/>
        <end position="236"/>
    </location>
</feature>
<keyword evidence="6 7" id="KW-0472">Membrane</keyword>
<keyword evidence="3" id="KW-1003">Cell membrane</keyword>